<sequence length="128" mass="13661">MFVRGRGAVPREIQPPLQLASGRQIYSSDGRVYSPAGRLWGLPLWAMPGRLFCSPRPSLLNAPLPAGPPSPGKGRIYSTCTPRALPPQFPPPPPVLLPLARPSRPALRVAAAGSQGPSRRRSARSARA</sequence>
<dbReference type="GeneID" id="38786532"/>
<dbReference type="AlphaFoldDB" id="A0A401H5A5"/>
<proteinExistence type="predicted"/>
<accession>A0A401H5A5</accession>
<evidence type="ECO:0000313" key="3">
    <source>
        <dbReference type="Proteomes" id="UP000287166"/>
    </source>
</evidence>
<dbReference type="InParanoid" id="A0A401H5A5"/>
<feature type="compositionally biased region" description="Basic residues" evidence="1">
    <location>
        <begin position="118"/>
        <end position="128"/>
    </location>
</feature>
<feature type="compositionally biased region" description="Pro residues" evidence="1">
    <location>
        <begin position="84"/>
        <end position="96"/>
    </location>
</feature>
<protein>
    <submittedName>
        <fullName evidence="2">Uncharacterized protein</fullName>
    </submittedName>
</protein>
<feature type="compositionally biased region" description="Low complexity" evidence="1">
    <location>
        <begin position="97"/>
        <end position="117"/>
    </location>
</feature>
<organism evidence="2 3">
    <name type="scientific">Sparassis crispa</name>
    <dbReference type="NCBI Taxonomy" id="139825"/>
    <lineage>
        <taxon>Eukaryota</taxon>
        <taxon>Fungi</taxon>
        <taxon>Dikarya</taxon>
        <taxon>Basidiomycota</taxon>
        <taxon>Agaricomycotina</taxon>
        <taxon>Agaricomycetes</taxon>
        <taxon>Polyporales</taxon>
        <taxon>Sparassidaceae</taxon>
        <taxon>Sparassis</taxon>
    </lineage>
</organism>
<evidence type="ECO:0000256" key="1">
    <source>
        <dbReference type="SAM" id="MobiDB-lite"/>
    </source>
</evidence>
<gene>
    <name evidence="2" type="ORF">SCP_1602780</name>
</gene>
<reference evidence="2 3" key="1">
    <citation type="journal article" date="2018" name="Sci. Rep.">
        <title>Genome sequence of the cauliflower mushroom Sparassis crispa (Hanabiratake) and its association with beneficial usage.</title>
        <authorList>
            <person name="Kiyama R."/>
            <person name="Furutani Y."/>
            <person name="Kawaguchi K."/>
            <person name="Nakanishi T."/>
        </authorList>
    </citation>
    <scope>NUCLEOTIDE SEQUENCE [LARGE SCALE GENOMIC DNA]</scope>
</reference>
<dbReference type="Proteomes" id="UP000287166">
    <property type="component" value="Unassembled WGS sequence"/>
</dbReference>
<dbReference type="RefSeq" id="XP_027620528.1">
    <property type="nucleotide sequence ID" value="XM_027764727.1"/>
</dbReference>
<dbReference type="EMBL" id="BFAD01000016">
    <property type="protein sequence ID" value="GBE89615.1"/>
    <property type="molecule type" value="Genomic_DNA"/>
</dbReference>
<comment type="caution">
    <text evidence="2">The sequence shown here is derived from an EMBL/GenBank/DDBJ whole genome shotgun (WGS) entry which is preliminary data.</text>
</comment>
<keyword evidence="3" id="KW-1185">Reference proteome</keyword>
<evidence type="ECO:0000313" key="2">
    <source>
        <dbReference type="EMBL" id="GBE89615.1"/>
    </source>
</evidence>
<feature type="region of interest" description="Disordered" evidence="1">
    <location>
        <begin position="59"/>
        <end position="128"/>
    </location>
</feature>
<name>A0A401H5A5_9APHY</name>